<dbReference type="InterPro" id="IPR026634">
    <property type="entry name" value="TPST-like"/>
</dbReference>
<organism evidence="2 3">
    <name type="scientific">Planktothrix serta PCC 8927</name>
    <dbReference type="NCBI Taxonomy" id="671068"/>
    <lineage>
        <taxon>Bacteria</taxon>
        <taxon>Bacillati</taxon>
        <taxon>Cyanobacteriota</taxon>
        <taxon>Cyanophyceae</taxon>
        <taxon>Oscillatoriophycideae</taxon>
        <taxon>Oscillatoriales</taxon>
        <taxon>Microcoleaceae</taxon>
        <taxon>Planktothrix</taxon>
    </lineage>
</organism>
<dbReference type="OrthoDB" id="536969at2"/>
<name>A0A7Z9BZ40_9CYAN</name>
<dbReference type="Proteomes" id="UP000184550">
    <property type="component" value="Unassembled WGS sequence"/>
</dbReference>
<dbReference type="AlphaFoldDB" id="A0A7Z9BZ40"/>
<sequence>MKHSYPRLFLVGCPRSGTTLLQSLLAAHSQIASFPESHFFRYLLRNRSSWRTKLRIPSPLSRKRFNQFLAETGHPELERYLPKTAVFTFQYVKGFIRVLDELTLQQGKTLWLEKTPGNLYYINYIEKRVAGAKFIHLVRNGADVVSSLYDVTHQYPNDWKGAWDLDRCIRQWVKDVRLTTQHLHKPNHILVQYEQLIENQPLILAQLCDFIGVEYEPAMLQDYQKVAEKLTLAFESWKVSVQQGIYNPSDQKFHQLFNEEQKQYILQELSEANLEFSNKLSKYSKEQGTGNREQKEKEL</sequence>
<evidence type="ECO:0000313" key="2">
    <source>
        <dbReference type="EMBL" id="VXD25473.1"/>
    </source>
</evidence>
<comment type="caution">
    <text evidence="2">The sequence shown here is derived from an EMBL/GenBank/DDBJ whole genome shotgun (WGS) entry which is preliminary data.</text>
</comment>
<dbReference type="Gene3D" id="3.40.50.300">
    <property type="entry name" value="P-loop containing nucleotide triphosphate hydrolases"/>
    <property type="match status" value="1"/>
</dbReference>
<protein>
    <submittedName>
        <fullName evidence="2">Sulfotransferase</fullName>
    </submittedName>
</protein>
<dbReference type="SUPFAM" id="SSF52540">
    <property type="entry name" value="P-loop containing nucleoside triphosphate hydrolases"/>
    <property type="match status" value="1"/>
</dbReference>
<reference evidence="2" key="1">
    <citation type="submission" date="2019-10" db="EMBL/GenBank/DDBJ databases">
        <authorList>
            <consortium name="Genoscope - CEA"/>
            <person name="William W."/>
        </authorList>
    </citation>
    <scope>NUCLEOTIDE SEQUENCE [LARGE SCALE GENOMIC DNA]</scope>
    <source>
        <strain evidence="2">BBR_PRJEB10992</strain>
    </source>
</reference>
<evidence type="ECO:0000256" key="1">
    <source>
        <dbReference type="ARBA" id="ARBA00022679"/>
    </source>
</evidence>
<accession>A0A7Z9BZ40</accession>
<dbReference type="EMBL" id="CZCU02000166">
    <property type="protein sequence ID" value="VXD25473.1"/>
    <property type="molecule type" value="Genomic_DNA"/>
</dbReference>
<dbReference type="RefSeq" id="WP_083626832.1">
    <property type="nucleotide sequence ID" value="NZ_LR734886.1"/>
</dbReference>
<dbReference type="GO" id="GO:0008476">
    <property type="term" value="F:protein-tyrosine sulfotransferase activity"/>
    <property type="evidence" value="ECO:0007669"/>
    <property type="project" value="InterPro"/>
</dbReference>
<dbReference type="PANTHER" id="PTHR12788:SF10">
    <property type="entry name" value="PROTEIN-TYROSINE SULFOTRANSFERASE"/>
    <property type="match status" value="1"/>
</dbReference>
<gene>
    <name evidence="2" type="ORF">PL8927_880024</name>
</gene>
<keyword evidence="1" id="KW-0808">Transferase</keyword>
<dbReference type="PANTHER" id="PTHR12788">
    <property type="entry name" value="PROTEIN-TYROSINE SULFOTRANSFERASE 2"/>
    <property type="match status" value="1"/>
</dbReference>
<evidence type="ECO:0000313" key="3">
    <source>
        <dbReference type="Proteomes" id="UP000184550"/>
    </source>
</evidence>
<proteinExistence type="predicted"/>
<keyword evidence="3" id="KW-1185">Reference proteome</keyword>
<dbReference type="Pfam" id="PF13469">
    <property type="entry name" value="Sulfotransfer_3"/>
    <property type="match status" value="1"/>
</dbReference>
<dbReference type="InterPro" id="IPR027417">
    <property type="entry name" value="P-loop_NTPase"/>
</dbReference>